<evidence type="ECO:0000256" key="11">
    <source>
        <dbReference type="PIRSR" id="PIRSR006268-2"/>
    </source>
</evidence>
<feature type="binding site" evidence="11">
    <location>
        <position position="274"/>
    </location>
    <ligand>
        <name>Mg(2+)</name>
        <dbReference type="ChEBI" id="CHEBI:18420"/>
    </ligand>
</feature>
<dbReference type="GO" id="GO:0016740">
    <property type="term" value="F:transferase activity"/>
    <property type="evidence" value="ECO:0007669"/>
    <property type="project" value="UniProtKB-UniRule"/>
</dbReference>
<dbReference type="Proteomes" id="UP000247790">
    <property type="component" value="Unassembled WGS sequence"/>
</dbReference>
<comment type="catalytic activity">
    <reaction evidence="9 10">
        <text>L-threonyl-[protein] + FAD = FMN-L-threonyl-[protein] + AMP + H(+)</text>
        <dbReference type="Rhea" id="RHEA:36847"/>
        <dbReference type="Rhea" id="RHEA-COMP:11060"/>
        <dbReference type="Rhea" id="RHEA-COMP:11061"/>
        <dbReference type="ChEBI" id="CHEBI:15378"/>
        <dbReference type="ChEBI" id="CHEBI:30013"/>
        <dbReference type="ChEBI" id="CHEBI:57692"/>
        <dbReference type="ChEBI" id="CHEBI:74257"/>
        <dbReference type="ChEBI" id="CHEBI:456215"/>
        <dbReference type="EC" id="2.7.1.180"/>
    </reaction>
</comment>
<dbReference type="InterPro" id="IPR024932">
    <property type="entry name" value="ApbE"/>
</dbReference>
<keyword evidence="3 10" id="KW-0285">Flavoprotein</keyword>
<dbReference type="GO" id="GO:0046872">
    <property type="term" value="F:metal ion binding"/>
    <property type="evidence" value="ECO:0007669"/>
    <property type="project" value="UniProtKB-UniRule"/>
</dbReference>
<organism evidence="12 13">
    <name type="scientific">Paenibacillus barcinonensis</name>
    <dbReference type="NCBI Taxonomy" id="198119"/>
    <lineage>
        <taxon>Bacteria</taxon>
        <taxon>Bacillati</taxon>
        <taxon>Bacillota</taxon>
        <taxon>Bacilli</taxon>
        <taxon>Bacillales</taxon>
        <taxon>Paenibacillaceae</taxon>
        <taxon>Paenibacillus</taxon>
    </lineage>
</organism>
<evidence type="ECO:0000256" key="10">
    <source>
        <dbReference type="PIRNR" id="PIRNR006268"/>
    </source>
</evidence>
<evidence type="ECO:0000256" key="5">
    <source>
        <dbReference type="ARBA" id="ARBA00022723"/>
    </source>
</evidence>
<evidence type="ECO:0000256" key="7">
    <source>
        <dbReference type="ARBA" id="ARBA00022842"/>
    </source>
</evidence>
<reference evidence="12 13" key="1">
    <citation type="submission" date="2018-06" db="EMBL/GenBank/DDBJ databases">
        <title>Genomic Encyclopedia of Type Strains, Phase III (KMG-III): the genomes of soil and plant-associated and newly described type strains.</title>
        <authorList>
            <person name="Whitman W."/>
        </authorList>
    </citation>
    <scope>NUCLEOTIDE SEQUENCE [LARGE SCALE GENOMIC DNA]</scope>
    <source>
        <strain evidence="12 13">CECT 7022</strain>
    </source>
</reference>
<keyword evidence="4 10" id="KW-0808">Transferase</keyword>
<comment type="caution">
    <text evidence="12">The sequence shown here is derived from an EMBL/GenBank/DDBJ whole genome shotgun (WGS) entry which is preliminary data.</text>
</comment>
<evidence type="ECO:0000256" key="6">
    <source>
        <dbReference type="ARBA" id="ARBA00022827"/>
    </source>
</evidence>
<evidence type="ECO:0000313" key="13">
    <source>
        <dbReference type="Proteomes" id="UP000247790"/>
    </source>
</evidence>
<dbReference type="SUPFAM" id="SSF143631">
    <property type="entry name" value="ApbE-like"/>
    <property type="match status" value="1"/>
</dbReference>
<sequence>MIIRSRKLFMDTVVDIQVVTGTGENVETGNEERNPQASEQQQLHQINRAFHAFRQVEQACSRFSPESELMKASRQIGEPVQISSFLFEPLKLALHMAQLTSGVFDPTVGKRLEQHGFNRHYLTRQYMNSSVVESADYRDIILDEVHQTMTLLKPLVIDLGAVAKGFAIDLAAHELQRFAGFVVNAGGDLYAGGRDEHGEPWKIGIQHPVNRNEVICTLELSNAAICTSGGYERRSATTEGVHHLIHPVTGHSPKEWVSSSIIAPYAMMADIFSTAVMLLSKEEGQQLIQQANVQSILITPDIELVREGVH</sequence>
<dbReference type="RefSeq" id="WP_110898976.1">
    <property type="nucleotide sequence ID" value="NZ_CP054614.1"/>
</dbReference>
<dbReference type="Pfam" id="PF02424">
    <property type="entry name" value="ApbE"/>
    <property type="match status" value="1"/>
</dbReference>
<evidence type="ECO:0000256" key="4">
    <source>
        <dbReference type="ARBA" id="ARBA00022679"/>
    </source>
</evidence>
<dbReference type="PANTHER" id="PTHR30040">
    <property type="entry name" value="THIAMINE BIOSYNTHESIS LIPOPROTEIN APBE"/>
    <property type="match status" value="1"/>
</dbReference>
<keyword evidence="6 10" id="KW-0274">FAD</keyword>
<comment type="similarity">
    <text evidence="10">Belongs to the ApbE family.</text>
</comment>
<feature type="binding site" evidence="11">
    <location>
        <position position="161"/>
    </location>
    <ligand>
        <name>Mg(2+)</name>
        <dbReference type="ChEBI" id="CHEBI:18420"/>
    </ligand>
</feature>
<proteinExistence type="inferred from homology"/>
<evidence type="ECO:0000256" key="1">
    <source>
        <dbReference type="ARBA" id="ARBA00011955"/>
    </source>
</evidence>
<keyword evidence="7 10" id="KW-0460">Magnesium</keyword>
<comment type="cofactor">
    <cofactor evidence="11">
        <name>Mg(2+)</name>
        <dbReference type="ChEBI" id="CHEBI:18420"/>
    </cofactor>
    <cofactor evidence="11">
        <name>Mn(2+)</name>
        <dbReference type="ChEBI" id="CHEBI:29035"/>
    </cofactor>
    <text evidence="11">Magnesium. Can also use manganese.</text>
</comment>
<protein>
    <recommendedName>
        <fullName evidence="2 10">FAD:protein FMN transferase</fullName>
        <ecNumber evidence="1 10">2.7.1.180</ecNumber>
    </recommendedName>
    <alternativeName>
        <fullName evidence="8 10">Flavin transferase</fullName>
    </alternativeName>
</protein>
<evidence type="ECO:0000256" key="8">
    <source>
        <dbReference type="ARBA" id="ARBA00031306"/>
    </source>
</evidence>
<dbReference type="PANTHER" id="PTHR30040:SF2">
    <property type="entry name" value="FAD:PROTEIN FMN TRANSFERASE"/>
    <property type="match status" value="1"/>
</dbReference>
<dbReference type="OrthoDB" id="9778595at2"/>
<gene>
    <name evidence="12" type="ORF">DFQ00_12337</name>
</gene>
<evidence type="ECO:0000256" key="2">
    <source>
        <dbReference type="ARBA" id="ARBA00016337"/>
    </source>
</evidence>
<evidence type="ECO:0000313" key="12">
    <source>
        <dbReference type="EMBL" id="PYE44398.1"/>
    </source>
</evidence>
<keyword evidence="5 10" id="KW-0479">Metal-binding</keyword>
<dbReference type="EC" id="2.7.1.180" evidence="1 10"/>
<dbReference type="InterPro" id="IPR003374">
    <property type="entry name" value="ApbE-like_sf"/>
</dbReference>
<feature type="binding site" evidence="11">
    <location>
        <position position="270"/>
    </location>
    <ligand>
        <name>Mg(2+)</name>
        <dbReference type="ChEBI" id="CHEBI:18420"/>
    </ligand>
</feature>
<dbReference type="PIRSF" id="PIRSF006268">
    <property type="entry name" value="ApbE"/>
    <property type="match status" value="1"/>
</dbReference>
<evidence type="ECO:0000256" key="3">
    <source>
        <dbReference type="ARBA" id="ARBA00022630"/>
    </source>
</evidence>
<accession>A0A2V4VQ00</accession>
<dbReference type="Gene3D" id="3.10.520.10">
    <property type="entry name" value="ApbE-like domains"/>
    <property type="match status" value="1"/>
</dbReference>
<keyword evidence="12" id="KW-0449">Lipoprotein</keyword>
<name>A0A2V4VQ00_PAEBA</name>
<evidence type="ECO:0000256" key="9">
    <source>
        <dbReference type="ARBA" id="ARBA00048540"/>
    </source>
</evidence>
<dbReference type="AlphaFoldDB" id="A0A2V4VQ00"/>
<dbReference type="EMBL" id="QJSW01000023">
    <property type="protein sequence ID" value="PYE44398.1"/>
    <property type="molecule type" value="Genomic_DNA"/>
</dbReference>